<keyword evidence="2" id="KW-0812">Transmembrane</keyword>
<proteinExistence type="predicted"/>
<dbReference type="Pfam" id="PF15289">
    <property type="entry name" value="RFXA_RFXANK_bdg"/>
    <property type="match status" value="1"/>
</dbReference>
<organism evidence="4 5">
    <name type="scientific">Electrophorus voltai</name>
    <dbReference type="NCBI Taxonomy" id="2609070"/>
    <lineage>
        <taxon>Eukaryota</taxon>
        <taxon>Metazoa</taxon>
        <taxon>Chordata</taxon>
        <taxon>Craniata</taxon>
        <taxon>Vertebrata</taxon>
        <taxon>Euteleostomi</taxon>
        <taxon>Actinopterygii</taxon>
        <taxon>Neopterygii</taxon>
        <taxon>Teleostei</taxon>
        <taxon>Ostariophysi</taxon>
        <taxon>Gymnotiformes</taxon>
        <taxon>Gymnotoidei</taxon>
        <taxon>Gymnotidae</taxon>
        <taxon>Electrophorus</taxon>
    </lineage>
</organism>
<feature type="compositionally biased region" description="Acidic residues" evidence="1">
    <location>
        <begin position="179"/>
        <end position="191"/>
    </location>
</feature>
<feature type="transmembrane region" description="Helical" evidence="2">
    <location>
        <begin position="82"/>
        <end position="105"/>
    </location>
</feature>
<accession>A0AAD9E045</accession>
<dbReference type="GO" id="GO:0005634">
    <property type="term" value="C:nucleus"/>
    <property type="evidence" value="ECO:0007669"/>
    <property type="project" value="TreeGrafter"/>
</dbReference>
<comment type="caution">
    <text evidence="4">The sequence shown here is derived from an EMBL/GenBank/DDBJ whole genome shotgun (WGS) entry which is preliminary data.</text>
</comment>
<keyword evidence="2" id="KW-0472">Membrane</keyword>
<dbReference type="Pfam" id="PF15872">
    <property type="entry name" value="SRTM1"/>
    <property type="match status" value="1"/>
</dbReference>
<reference evidence="4" key="1">
    <citation type="submission" date="2023-03" db="EMBL/GenBank/DDBJ databases">
        <title>Electrophorus voltai genome.</title>
        <authorList>
            <person name="Bian C."/>
        </authorList>
    </citation>
    <scope>NUCLEOTIDE SEQUENCE</scope>
    <source>
        <strain evidence="4">CB-2022</strain>
        <tissue evidence="4">Muscle</tissue>
    </source>
</reference>
<gene>
    <name evidence="4" type="ORF">P4O66_005603</name>
</gene>
<name>A0AAD9E045_9TELE</name>
<evidence type="ECO:0000313" key="4">
    <source>
        <dbReference type="EMBL" id="KAK1800371.1"/>
    </source>
</evidence>
<dbReference type="InterPro" id="IPR038308">
    <property type="entry name" value="RFXAP_C_sf"/>
</dbReference>
<sequence length="337" mass="37216">MQRSCLESQKGPPATPGVTAERTRASHEPRKDVASSSAMSGMDSQVNRLNKTELDRESFLRFSPTVLSTGQAAASSGYTESIYVYVSIFLSLLFFLLTLLVIALYRLKNIISSSSSYPECGSEAGSSFTNMEICSLSSQSEKDSAVSAGKEGQSGDKSGAADTRSANTPHEQDNVYSYDMEDPGEESDVLDASDPRDSAPSPEELNDDDAFGSGENVPKKCVYDGCTETTTQVAKQRKPWMCKKHRNKMYKDKYKKKKSDQAMSSGKLEEGSEERPVSVTKQRLGTTGDRPARPSLIEQVLNQKRLSLLRSPEVISFLQQQQRMLTMQSRSQNQQDY</sequence>
<dbReference type="Proteomes" id="UP001239994">
    <property type="component" value="Unassembled WGS sequence"/>
</dbReference>
<evidence type="ECO:0000313" key="5">
    <source>
        <dbReference type="Proteomes" id="UP001239994"/>
    </source>
</evidence>
<dbReference type="PANTHER" id="PTHR15110">
    <property type="entry name" value="REGULATORY FACTOR X-ASSOCIATED PROTEIN"/>
    <property type="match status" value="1"/>
</dbReference>
<dbReference type="InterPro" id="IPR029316">
    <property type="entry name" value="RFXAP_RFXANK-bd"/>
</dbReference>
<protein>
    <recommendedName>
        <fullName evidence="3">Regulatory factor X-associated protein RFXANK-binding domain-containing protein</fullName>
    </recommendedName>
</protein>
<feature type="region of interest" description="Disordered" evidence="1">
    <location>
        <begin position="251"/>
        <end position="292"/>
    </location>
</feature>
<dbReference type="AlphaFoldDB" id="A0AAD9E045"/>
<feature type="region of interest" description="Disordered" evidence="1">
    <location>
        <begin position="1"/>
        <end position="42"/>
    </location>
</feature>
<feature type="compositionally biased region" description="Basic and acidic residues" evidence="1">
    <location>
        <begin position="21"/>
        <end position="33"/>
    </location>
</feature>
<evidence type="ECO:0000256" key="2">
    <source>
        <dbReference type="SAM" id="Phobius"/>
    </source>
</evidence>
<feature type="region of interest" description="Disordered" evidence="1">
    <location>
        <begin position="142"/>
        <end position="222"/>
    </location>
</feature>
<keyword evidence="2" id="KW-1133">Transmembrane helix</keyword>
<evidence type="ECO:0000256" key="1">
    <source>
        <dbReference type="SAM" id="MobiDB-lite"/>
    </source>
</evidence>
<evidence type="ECO:0000259" key="3">
    <source>
        <dbReference type="Pfam" id="PF15289"/>
    </source>
</evidence>
<keyword evidence="5" id="KW-1185">Reference proteome</keyword>
<dbReference type="InterPro" id="IPR031741">
    <property type="entry name" value="SERTM"/>
</dbReference>
<feature type="domain" description="Regulatory factor X-associated protein RFXANK-binding" evidence="3">
    <location>
        <begin position="220"/>
        <end position="335"/>
    </location>
</feature>
<dbReference type="Gene3D" id="6.10.290.30">
    <property type="entry name" value="Regulatory factor X-associated C-terminal binding domain"/>
    <property type="match status" value="1"/>
</dbReference>
<dbReference type="EMBL" id="JAROKS010000010">
    <property type="protein sequence ID" value="KAK1800371.1"/>
    <property type="molecule type" value="Genomic_DNA"/>
</dbReference>
<dbReference type="PANTHER" id="PTHR15110:SF2">
    <property type="entry name" value="REGULATORY FACTOR X-ASSOCIATED PROTEIN"/>
    <property type="match status" value="1"/>
</dbReference>
<feature type="compositionally biased region" description="Basic and acidic residues" evidence="1">
    <location>
        <begin position="267"/>
        <end position="276"/>
    </location>
</feature>
<dbReference type="GO" id="GO:0006357">
    <property type="term" value="P:regulation of transcription by RNA polymerase II"/>
    <property type="evidence" value="ECO:0007669"/>
    <property type="project" value="TreeGrafter"/>
</dbReference>